<keyword evidence="2" id="KW-1133">Transmembrane helix</keyword>
<protein>
    <submittedName>
        <fullName evidence="4">Cysteine protease</fullName>
    </submittedName>
</protein>
<keyword evidence="4" id="KW-0378">Hydrolase</keyword>
<dbReference type="RefSeq" id="WP_281886156.1">
    <property type="nucleotide sequence ID" value="NZ_BSDP01000001.1"/>
</dbReference>
<organism evidence="4 5">
    <name type="scientific">Agromyces rhizosphaerae</name>
    <dbReference type="NCBI Taxonomy" id="88374"/>
    <lineage>
        <taxon>Bacteria</taxon>
        <taxon>Bacillati</taxon>
        <taxon>Actinomycetota</taxon>
        <taxon>Actinomycetes</taxon>
        <taxon>Micrococcales</taxon>
        <taxon>Microbacteriaceae</taxon>
        <taxon>Agromyces</taxon>
    </lineage>
</organism>
<dbReference type="PANTHER" id="PTHR42736:SF1">
    <property type="entry name" value="PROTEIN-GLUTAMINE GAMMA-GLUTAMYLTRANSFERASE"/>
    <property type="match status" value="1"/>
</dbReference>
<gene>
    <name evidence="4" type="ORF">ARHIZOSPH14_28630</name>
</gene>
<feature type="region of interest" description="Disordered" evidence="1">
    <location>
        <begin position="562"/>
        <end position="611"/>
    </location>
</feature>
<dbReference type="InterPro" id="IPR038765">
    <property type="entry name" value="Papain-like_cys_pep_sf"/>
</dbReference>
<feature type="domain" description="Transglutaminase-like" evidence="3">
    <location>
        <begin position="494"/>
        <end position="564"/>
    </location>
</feature>
<proteinExistence type="predicted"/>
<feature type="transmembrane region" description="Helical" evidence="2">
    <location>
        <begin position="227"/>
        <end position="246"/>
    </location>
</feature>
<feature type="transmembrane region" description="Helical" evidence="2">
    <location>
        <begin position="620"/>
        <end position="646"/>
    </location>
</feature>
<dbReference type="InterPro" id="IPR052901">
    <property type="entry name" value="Bact_TGase-like"/>
</dbReference>
<feature type="transmembrane region" description="Helical" evidence="2">
    <location>
        <begin position="36"/>
        <end position="56"/>
    </location>
</feature>
<reference evidence="4" key="1">
    <citation type="submission" date="2022-12" db="EMBL/GenBank/DDBJ databases">
        <title>Reference genome sequencing for broad-spectrum identification of bacterial and archaeal isolates by mass spectrometry.</title>
        <authorList>
            <person name="Sekiguchi Y."/>
            <person name="Tourlousse D.M."/>
        </authorList>
    </citation>
    <scope>NUCLEOTIDE SEQUENCE</scope>
    <source>
        <strain evidence="4">14</strain>
    </source>
</reference>
<dbReference type="GO" id="GO:0006508">
    <property type="term" value="P:proteolysis"/>
    <property type="evidence" value="ECO:0007669"/>
    <property type="project" value="UniProtKB-KW"/>
</dbReference>
<evidence type="ECO:0000259" key="3">
    <source>
        <dbReference type="SMART" id="SM00460"/>
    </source>
</evidence>
<feature type="transmembrane region" description="Helical" evidence="2">
    <location>
        <begin position="63"/>
        <end position="83"/>
    </location>
</feature>
<feature type="compositionally biased region" description="Low complexity" evidence="1">
    <location>
        <begin position="570"/>
        <end position="588"/>
    </location>
</feature>
<evidence type="ECO:0000256" key="2">
    <source>
        <dbReference type="SAM" id="Phobius"/>
    </source>
</evidence>
<evidence type="ECO:0000256" key="1">
    <source>
        <dbReference type="SAM" id="MobiDB-lite"/>
    </source>
</evidence>
<dbReference type="SMART" id="SM00460">
    <property type="entry name" value="TGc"/>
    <property type="match status" value="1"/>
</dbReference>
<dbReference type="Proteomes" id="UP001144396">
    <property type="component" value="Unassembled WGS sequence"/>
</dbReference>
<comment type="caution">
    <text evidence="4">The sequence shown here is derived from an EMBL/GenBank/DDBJ whole genome shotgun (WGS) entry which is preliminary data.</text>
</comment>
<accession>A0A9W6FQJ2</accession>
<dbReference type="Gene3D" id="3.10.620.30">
    <property type="match status" value="1"/>
</dbReference>
<feature type="region of interest" description="Disordered" evidence="1">
    <location>
        <begin position="699"/>
        <end position="719"/>
    </location>
</feature>
<dbReference type="Pfam" id="PF01841">
    <property type="entry name" value="Transglut_core"/>
    <property type="match status" value="1"/>
</dbReference>
<feature type="transmembrane region" description="Helical" evidence="2">
    <location>
        <begin position="123"/>
        <end position="145"/>
    </location>
</feature>
<feature type="transmembrane region" description="Helical" evidence="2">
    <location>
        <begin position="12"/>
        <end position="30"/>
    </location>
</feature>
<evidence type="ECO:0000313" key="4">
    <source>
        <dbReference type="EMBL" id="GLI28621.1"/>
    </source>
</evidence>
<feature type="compositionally biased region" description="Acidic residues" evidence="1">
    <location>
        <begin position="594"/>
        <end position="611"/>
    </location>
</feature>
<dbReference type="InterPro" id="IPR002931">
    <property type="entry name" value="Transglutaminase-like"/>
</dbReference>
<keyword evidence="4" id="KW-0645">Protease</keyword>
<sequence length="799" mass="84022">MTAGRRPTAATAADVVVPLVLAALGVVGFATAFGGAGYLLAGLGGLVVGAGAGVLATRLRLSLLPAVLAGVLAYLVLGSALAMPDRALWSVLPTPETLAGLVLGAVWGWADVLTLRAPVEAPAYLTVVPYFAGWLVGLATALLATRWLPGRGTAARRAVLLVGPVLLLLAAVLLGTGESFLGPLRGVLFAALALAWLGWRRRDPAATDPAADAAGTRMLARSRMGGAAVLVAGAVTAGALAATALVPAQPDRVVVRDLVAPPFDPLDAPSPLAGFRAYTKDLAETTLFTVAGLREGERLRLAALDAYDGRLWNAAGPEDTAGAGGFALVGAELPEPALGEFAAETRALRVEVRAYDDVWLPSVAAPERLELDGAIADRGDDLRYDPASATAVLIGGVAEGDRYLLEVHEPVLPSDEELADVPVAAVPLAPVESVPDVLVARAEQYAGDEAAPIDRLRAIETGLRTDGFLSHGLASDAVASRAGHGADRMVDLFTRSQMVGDEEQYASAMALMARHLGYPARVVMGFAPEGGAEGAVVEVTGADVTAWVEVAFDGVGWVPFLPTPDDTDVPQEQAPRPAAEPQPQVRQPPRAEEREEDLLSTVEIDDTEDEEREDPLVVPAWAWIVAGVVGVPLLLLLGPLVVVALLKALRRRRRRRHPLGDRRAAGAWDEVADGYAELGYDVRRRATRRQIAHDLERQVREQAGADPRTDARGRPVASAGLSPIASDVDAAVFSGADIDDARVRALWAQADRHLDDARRASGRSRRLLSRYRIRSRRDWSRVAAGEHAPAVAPGRGASL</sequence>
<evidence type="ECO:0000313" key="5">
    <source>
        <dbReference type="Proteomes" id="UP001144396"/>
    </source>
</evidence>
<keyword evidence="2" id="KW-0472">Membrane</keyword>
<dbReference type="GO" id="GO:0008233">
    <property type="term" value="F:peptidase activity"/>
    <property type="evidence" value="ECO:0007669"/>
    <property type="project" value="UniProtKB-KW"/>
</dbReference>
<dbReference type="EMBL" id="BSDP01000001">
    <property type="protein sequence ID" value="GLI28621.1"/>
    <property type="molecule type" value="Genomic_DNA"/>
</dbReference>
<dbReference type="PANTHER" id="PTHR42736">
    <property type="entry name" value="PROTEIN-GLUTAMINE GAMMA-GLUTAMYLTRANSFERASE"/>
    <property type="match status" value="1"/>
</dbReference>
<name>A0A9W6FQJ2_9MICO</name>
<dbReference type="AlphaFoldDB" id="A0A9W6FQJ2"/>
<dbReference type="SUPFAM" id="SSF54001">
    <property type="entry name" value="Cysteine proteinases"/>
    <property type="match status" value="1"/>
</dbReference>
<keyword evidence="2" id="KW-0812">Transmembrane</keyword>
<feature type="transmembrane region" description="Helical" evidence="2">
    <location>
        <begin position="180"/>
        <end position="199"/>
    </location>
</feature>
<keyword evidence="5" id="KW-1185">Reference proteome</keyword>
<feature type="transmembrane region" description="Helical" evidence="2">
    <location>
        <begin position="157"/>
        <end position="174"/>
    </location>
</feature>